<dbReference type="Proteomes" id="UP000299102">
    <property type="component" value="Unassembled WGS sequence"/>
</dbReference>
<name>A0A4C1VSC9_EUMVA</name>
<evidence type="ECO:0000256" key="1">
    <source>
        <dbReference type="ARBA" id="ARBA00007367"/>
    </source>
</evidence>
<proteinExistence type="inferred from homology"/>
<dbReference type="PANTHER" id="PTHR31102:SF1">
    <property type="entry name" value="CATION_H+ EXCHANGER DOMAIN-CONTAINING PROTEIN"/>
    <property type="match status" value="1"/>
</dbReference>
<comment type="similarity">
    <text evidence="1">Belongs to the monovalent cation:proton antiporter 1 (CPA1) transporter (TC 2.A.36) family.</text>
</comment>
<organism evidence="2 3">
    <name type="scientific">Eumeta variegata</name>
    <name type="common">Bagworm moth</name>
    <name type="synonym">Eumeta japonica</name>
    <dbReference type="NCBI Taxonomy" id="151549"/>
    <lineage>
        <taxon>Eukaryota</taxon>
        <taxon>Metazoa</taxon>
        <taxon>Ecdysozoa</taxon>
        <taxon>Arthropoda</taxon>
        <taxon>Hexapoda</taxon>
        <taxon>Insecta</taxon>
        <taxon>Pterygota</taxon>
        <taxon>Neoptera</taxon>
        <taxon>Endopterygota</taxon>
        <taxon>Lepidoptera</taxon>
        <taxon>Glossata</taxon>
        <taxon>Ditrysia</taxon>
        <taxon>Tineoidea</taxon>
        <taxon>Psychidae</taxon>
        <taxon>Oiketicinae</taxon>
        <taxon>Eumeta</taxon>
    </lineage>
</organism>
<dbReference type="InterPro" id="IPR051843">
    <property type="entry name" value="CPA1_transporter"/>
</dbReference>
<keyword evidence="3" id="KW-1185">Reference proteome</keyword>
<evidence type="ECO:0000313" key="2">
    <source>
        <dbReference type="EMBL" id="GBP41247.1"/>
    </source>
</evidence>
<protein>
    <submittedName>
        <fullName evidence="2">Uncharacterized protein</fullName>
    </submittedName>
</protein>
<reference evidence="2 3" key="1">
    <citation type="journal article" date="2019" name="Commun. Biol.">
        <title>The bagworm genome reveals a unique fibroin gene that provides high tensile strength.</title>
        <authorList>
            <person name="Kono N."/>
            <person name="Nakamura H."/>
            <person name="Ohtoshi R."/>
            <person name="Tomita M."/>
            <person name="Numata K."/>
            <person name="Arakawa K."/>
        </authorList>
    </citation>
    <scope>NUCLEOTIDE SEQUENCE [LARGE SCALE GENOMIC DNA]</scope>
</reference>
<accession>A0A4C1VSC9</accession>
<comment type="caution">
    <text evidence="2">The sequence shown here is derived from an EMBL/GenBank/DDBJ whole genome shotgun (WGS) entry which is preliminary data.</text>
</comment>
<dbReference type="OrthoDB" id="423807at2759"/>
<dbReference type="AlphaFoldDB" id="A0A4C1VSC9"/>
<gene>
    <name evidence="2" type="ORF">EVAR_30685_1</name>
</gene>
<evidence type="ECO:0000313" key="3">
    <source>
        <dbReference type="Proteomes" id="UP000299102"/>
    </source>
</evidence>
<sequence length="282" mass="31732">MRQLDCFHLRQLAGGGARTPQFLLLAEEPRSLASWRAPAAHFTRRPSDTRDTRREICRATVAAPDTRTPGERWTATVRDASTFSFVSLRPGCCISDTCRQLARPLSRPGGPKFQSPCLDIPPQRTAAICLCLWGTSWFLLKETVLPGGYLFSMSTVVITGYIFGHTLERFTTIPPLVGMTLIGAIYRNFGPTNFLENAVANDIDYHLRRLYPVIILTKGPLTWNWDYIKSNPCLVFSLATLPWTAECLSIAIFSNILMSFPWYWGEYIYTSLYVMVKAGCNS</sequence>
<dbReference type="STRING" id="151549.A0A4C1VSC9"/>
<dbReference type="EMBL" id="BGZK01000395">
    <property type="protein sequence ID" value="GBP41247.1"/>
    <property type="molecule type" value="Genomic_DNA"/>
</dbReference>
<dbReference type="PANTHER" id="PTHR31102">
    <property type="match status" value="1"/>
</dbReference>